<evidence type="ECO:0000313" key="6">
    <source>
        <dbReference type="EMBL" id="MCL6679434.1"/>
    </source>
</evidence>
<comment type="catalytic activity">
    <reaction evidence="1">
        <text>a beta-lactam + H2O = a substituted beta-amino acid</text>
        <dbReference type="Rhea" id="RHEA:20401"/>
        <dbReference type="ChEBI" id="CHEBI:15377"/>
        <dbReference type="ChEBI" id="CHEBI:35627"/>
        <dbReference type="ChEBI" id="CHEBI:140347"/>
        <dbReference type="EC" id="3.5.2.6"/>
    </reaction>
</comment>
<evidence type="ECO:0000256" key="3">
    <source>
        <dbReference type="ARBA" id="ARBA00012865"/>
    </source>
</evidence>
<dbReference type="PANTHER" id="PTHR35333">
    <property type="entry name" value="BETA-LACTAMASE"/>
    <property type="match status" value="1"/>
</dbReference>
<sequence length="370" mass="39960">MTSLWSRVGLALALAGMTQIGAATIRSVEQPKPAPVKRQAQAAQLVAQPVTRAPVAPAYLRDRIDALGNAFDGRVGIAVRSIDQGWQTGWKDNELYPQQSVSKLWVSLTALDAVDKGRVRLDDRVTLTRSDLTLFHQPIRSLILGGGYTTTLSDLMVRAITTSDNTANDKLMRSVGGAAAVRKMIADKRLGAIRFYDGERALQSKIAGLLWSQSYSVGNAFFEARNALPRSVRRAALNRYIEDPYDGASPSAIVAALARLKRGELLSPESTARLLNIMGNTHTGPNRLKGGLQPGWTLSHKTGTGQELDGVQAGYNDIGILTAPDGRAYSVAVMIKKTSTPLPVRMKLMNNVVKAVITQHDMQKGSGYGL</sequence>
<dbReference type="EMBL" id="JAMGBC010000001">
    <property type="protein sequence ID" value="MCL6679434.1"/>
    <property type="molecule type" value="Genomic_DNA"/>
</dbReference>
<evidence type="ECO:0000313" key="7">
    <source>
        <dbReference type="Proteomes" id="UP001165343"/>
    </source>
</evidence>
<protein>
    <recommendedName>
        <fullName evidence="3">beta-lactamase</fullName>
        <ecNumber evidence="3">3.5.2.6</ecNumber>
    </recommendedName>
</protein>
<dbReference type="PANTHER" id="PTHR35333:SF3">
    <property type="entry name" value="BETA-LACTAMASE-TYPE TRANSPEPTIDASE FOLD CONTAINING PROTEIN"/>
    <property type="match status" value="1"/>
</dbReference>
<evidence type="ECO:0000256" key="4">
    <source>
        <dbReference type="SAM" id="SignalP"/>
    </source>
</evidence>
<dbReference type="GO" id="GO:0016787">
    <property type="term" value="F:hydrolase activity"/>
    <property type="evidence" value="ECO:0007669"/>
    <property type="project" value="UniProtKB-KW"/>
</dbReference>
<evidence type="ECO:0000256" key="2">
    <source>
        <dbReference type="ARBA" id="ARBA00009009"/>
    </source>
</evidence>
<gene>
    <name evidence="6" type="ORF">LZ519_08945</name>
</gene>
<keyword evidence="4" id="KW-0732">Signal</keyword>
<feature type="domain" description="Beta-lactamase class A catalytic" evidence="5">
    <location>
        <begin position="76"/>
        <end position="334"/>
    </location>
</feature>
<comment type="caution">
    <text evidence="6">The sequence shown here is derived from an EMBL/GenBank/DDBJ whole genome shotgun (WGS) entry which is preliminary data.</text>
</comment>
<dbReference type="PRINTS" id="PR00118">
    <property type="entry name" value="BLACTAMASEA"/>
</dbReference>
<dbReference type="EC" id="3.5.2.6" evidence="3"/>
<dbReference type="Proteomes" id="UP001165343">
    <property type="component" value="Unassembled WGS sequence"/>
</dbReference>
<keyword evidence="6" id="KW-0378">Hydrolase</keyword>
<dbReference type="InterPro" id="IPR000871">
    <property type="entry name" value="Beta-lactam_class-A"/>
</dbReference>
<dbReference type="Gene3D" id="3.40.710.10">
    <property type="entry name" value="DD-peptidase/beta-lactamase superfamily"/>
    <property type="match status" value="1"/>
</dbReference>
<dbReference type="InterPro" id="IPR012338">
    <property type="entry name" value="Beta-lactam/transpept-like"/>
</dbReference>
<keyword evidence="7" id="KW-1185">Reference proteome</keyword>
<name>A0ABT0RGP3_9SPHN</name>
<dbReference type="Pfam" id="PF13354">
    <property type="entry name" value="Beta-lactamase2"/>
    <property type="match status" value="1"/>
</dbReference>
<feature type="signal peptide" evidence="4">
    <location>
        <begin position="1"/>
        <end position="22"/>
    </location>
</feature>
<organism evidence="6 7">
    <name type="scientific">Sphingomonas anseongensis</name>
    <dbReference type="NCBI Taxonomy" id="2908207"/>
    <lineage>
        <taxon>Bacteria</taxon>
        <taxon>Pseudomonadati</taxon>
        <taxon>Pseudomonadota</taxon>
        <taxon>Alphaproteobacteria</taxon>
        <taxon>Sphingomonadales</taxon>
        <taxon>Sphingomonadaceae</taxon>
        <taxon>Sphingomonas</taxon>
    </lineage>
</organism>
<dbReference type="RefSeq" id="WP_249868331.1">
    <property type="nucleotide sequence ID" value="NZ_JAMGBC010000001.1"/>
</dbReference>
<evidence type="ECO:0000256" key="1">
    <source>
        <dbReference type="ARBA" id="ARBA00001526"/>
    </source>
</evidence>
<accession>A0ABT0RGP3</accession>
<reference evidence="6" key="1">
    <citation type="submission" date="2022-05" db="EMBL/GenBank/DDBJ databases">
        <authorList>
            <person name="Jo J.-H."/>
            <person name="Im W.-T."/>
        </authorList>
    </citation>
    <scope>NUCLEOTIDE SEQUENCE</scope>
    <source>
        <strain evidence="6">RG327</strain>
    </source>
</reference>
<comment type="similarity">
    <text evidence="2">Belongs to the class-A beta-lactamase family.</text>
</comment>
<proteinExistence type="inferred from homology"/>
<dbReference type="InterPro" id="IPR045155">
    <property type="entry name" value="Beta-lactam_cat"/>
</dbReference>
<evidence type="ECO:0000259" key="5">
    <source>
        <dbReference type="Pfam" id="PF13354"/>
    </source>
</evidence>
<feature type="chain" id="PRO_5045759247" description="beta-lactamase" evidence="4">
    <location>
        <begin position="23"/>
        <end position="370"/>
    </location>
</feature>
<dbReference type="SUPFAM" id="SSF56601">
    <property type="entry name" value="beta-lactamase/transpeptidase-like"/>
    <property type="match status" value="1"/>
</dbReference>